<dbReference type="Proteomes" id="UP001454036">
    <property type="component" value="Unassembled WGS sequence"/>
</dbReference>
<dbReference type="InterPro" id="IPR000477">
    <property type="entry name" value="RT_dom"/>
</dbReference>
<dbReference type="Pfam" id="PF00078">
    <property type="entry name" value="RVT_1"/>
    <property type="match status" value="1"/>
</dbReference>
<name>A0AAV3PAV5_LITER</name>
<accession>A0AAV3PAV5</accession>
<evidence type="ECO:0000313" key="3">
    <source>
        <dbReference type="Proteomes" id="UP001454036"/>
    </source>
</evidence>
<dbReference type="PANTHER" id="PTHR33116:SF86">
    <property type="entry name" value="REVERSE TRANSCRIPTASE DOMAIN-CONTAINING PROTEIN"/>
    <property type="match status" value="1"/>
</dbReference>
<evidence type="ECO:0000259" key="1">
    <source>
        <dbReference type="PROSITE" id="PS50878"/>
    </source>
</evidence>
<comment type="caution">
    <text evidence="2">The sequence shown here is derived from an EMBL/GenBank/DDBJ whole genome shotgun (WGS) entry which is preliminary data.</text>
</comment>
<sequence length="322" mass="36321">MPTLFYHRYWDVVGNDVTDMALETLNHGTMFKKFGYILLAYEVHHAIKKKRGGLNGWFSLKLDMEKAYNQVEWVFLNQIMLKVGIPGKLVPLIMDLVSGVTYSALVNGEQCGYIVPSRGLRQKDPLSPYLFILYTEELIALINTAVAKGDWKDIKVNIKGPVVSHLLFTDDALLFAWASVEECMVVKGMLQLYENTSGQRVNYHKSAIAFSLNVGEELKRDICEVFGVAEVSSHAKYLGLPTVAGKSKVELFDSITDRVQSKVEEWQPKLLSRAGNEVLIKAVAQPIPCYAMQCFRFLAMFCDDLEAIMGRFWWGSSNGEKV</sequence>
<reference evidence="2 3" key="1">
    <citation type="submission" date="2024-01" db="EMBL/GenBank/DDBJ databases">
        <title>The complete chloroplast genome sequence of Lithospermum erythrorhizon: insights into the phylogenetic relationship among Boraginaceae species and the maternal lineages of purple gromwells.</title>
        <authorList>
            <person name="Okada T."/>
            <person name="Watanabe K."/>
        </authorList>
    </citation>
    <scope>NUCLEOTIDE SEQUENCE [LARGE SCALE GENOMIC DNA]</scope>
</reference>
<dbReference type="AlphaFoldDB" id="A0AAV3PAV5"/>
<dbReference type="PROSITE" id="PS50878">
    <property type="entry name" value="RT_POL"/>
    <property type="match status" value="1"/>
</dbReference>
<protein>
    <recommendedName>
        <fullName evidence="1">Reverse transcriptase domain-containing protein</fullName>
    </recommendedName>
</protein>
<keyword evidence="3" id="KW-1185">Reference proteome</keyword>
<feature type="domain" description="Reverse transcriptase" evidence="1">
    <location>
        <begin position="1"/>
        <end position="242"/>
    </location>
</feature>
<evidence type="ECO:0000313" key="2">
    <source>
        <dbReference type="EMBL" id="GAA0148318.1"/>
    </source>
</evidence>
<proteinExistence type="predicted"/>
<dbReference type="PANTHER" id="PTHR33116">
    <property type="entry name" value="REVERSE TRANSCRIPTASE ZINC-BINDING DOMAIN-CONTAINING PROTEIN-RELATED-RELATED"/>
    <property type="match status" value="1"/>
</dbReference>
<organism evidence="2 3">
    <name type="scientific">Lithospermum erythrorhizon</name>
    <name type="common">Purple gromwell</name>
    <name type="synonym">Lithospermum officinale var. erythrorhizon</name>
    <dbReference type="NCBI Taxonomy" id="34254"/>
    <lineage>
        <taxon>Eukaryota</taxon>
        <taxon>Viridiplantae</taxon>
        <taxon>Streptophyta</taxon>
        <taxon>Embryophyta</taxon>
        <taxon>Tracheophyta</taxon>
        <taxon>Spermatophyta</taxon>
        <taxon>Magnoliopsida</taxon>
        <taxon>eudicotyledons</taxon>
        <taxon>Gunneridae</taxon>
        <taxon>Pentapetalae</taxon>
        <taxon>asterids</taxon>
        <taxon>lamiids</taxon>
        <taxon>Boraginales</taxon>
        <taxon>Boraginaceae</taxon>
        <taxon>Boraginoideae</taxon>
        <taxon>Lithospermeae</taxon>
        <taxon>Lithospermum</taxon>
    </lineage>
</organism>
<gene>
    <name evidence="2" type="ORF">LIER_07795</name>
</gene>
<dbReference type="EMBL" id="BAABME010001221">
    <property type="protein sequence ID" value="GAA0148318.1"/>
    <property type="molecule type" value="Genomic_DNA"/>
</dbReference>